<keyword evidence="2" id="KW-0479">Metal-binding</keyword>
<evidence type="ECO:0000256" key="8">
    <source>
        <dbReference type="PROSITE-ProRule" id="PRU00042"/>
    </source>
</evidence>
<gene>
    <name evidence="10" type="ORF">TCON_1929</name>
</gene>
<dbReference type="PANTHER" id="PTHR24404:SF114">
    <property type="entry name" value="KLUMPFUSS, ISOFORM B-RELATED"/>
    <property type="match status" value="1"/>
</dbReference>
<feature type="domain" description="C2H2-type" evidence="9">
    <location>
        <begin position="90"/>
        <end position="117"/>
    </location>
</feature>
<evidence type="ECO:0000256" key="3">
    <source>
        <dbReference type="ARBA" id="ARBA00022737"/>
    </source>
</evidence>
<keyword evidence="3" id="KW-0677">Repeat</keyword>
<feature type="domain" description="C2H2-type" evidence="9">
    <location>
        <begin position="64"/>
        <end position="85"/>
    </location>
</feature>
<dbReference type="PANTHER" id="PTHR24404">
    <property type="entry name" value="ZINC FINGER PROTEIN"/>
    <property type="match status" value="1"/>
</dbReference>
<proteinExistence type="predicted"/>
<dbReference type="Gene3D" id="3.30.160.60">
    <property type="entry name" value="Classic Zinc Finger"/>
    <property type="match status" value="4"/>
</dbReference>
<comment type="caution">
    <text evidence="10">The sequence shown here is derived from an EMBL/GenBank/DDBJ whole genome shotgun (WGS) entry which is preliminary data.</text>
</comment>
<dbReference type="InterPro" id="IPR050589">
    <property type="entry name" value="Ikaros_C2H2-ZF"/>
</dbReference>
<reference evidence="10 11" key="1">
    <citation type="submission" date="2019-01" db="EMBL/GenBank/DDBJ databases">
        <title>Genomes sequencing and comparative genomics of infectious freshwater microsporidia, Cucumispora dikerogammari and Thelohania contejeani.</title>
        <authorList>
            <person name="Cormier A."/>
            <person name="Giraud I."/>
            <person name="Wattier R."/>
            <person name="Teixeira M."/>
            <person name="Grandjean F."/>
            <person name="Rigaud T."/>
            <person name="Cordaux R."/>
        </authorList>
    </citation>
    <scope>NUCLEOTIDE SEQUENCE [LARGE SCALE GENOMIC DNA]</scope>
    <source>
        <strain evidence="10">T1</strain>
        <tissue evidence="10">Spores</tissue>
    </source>
</reference>
<feature type="domain" description="C2H2-type" evidence="9">
    <location>
        <begin position="122"/>
        <end position="150"/>
    </location>
</feature>
<dbReference type="SUPFAM" id="SSF57667">
    <property type="entry name" value="beta-beta-alpha zinc fingers"/>
    <property type="match status" value="3"/>
</dbReference>
<dbReference type="SMART" id="SM00355">
    <property type="entry name" value="ZnF_C2H2"/>
    <property type="match status" value="6"/>
</dbReference>
<dbReference type="InterPro" id="IPR036236">
    <property type="entry name" value="Znf_C2H2_sf"/>
</dbReference>
<evidence type="ECO:0000313" key="10">
    <source>
        <dbReference type="EMBL" id="KAF7682857.1"/>
    </source>
</evidence>
<feature type="domain" description="C2H2-type" evidence="9">
    <location>
        <begin position="6"/>
        <end position="35"/>
    </location>
</feature>
<keyword evidence="11" id="KW-1185">Reference proteome</keyword>
<evidence type="ECO:0000256" key="6">
    <source>
        <dbReference type="ARBA" id="ARBA00023125"/>
    </source>
</evidence>
<dbReference type="PROSITE" id="PS00028">
    <property type="entry name" value="ZINC_FINGER_C2H2_1"/>
    <property type="match status" value="4"/>
</dbReference>
<evidence type="ECO:0000259" key="9">
    <source>
        <dbReference type="PROSITE" id="PS50157"/>
    </source>
</evidence>
<evidence type="ECO:0000313" key="11">
    <source>
        <dbReference type="Proteomes" id="UP001516464"/>
    </source>
</evidence>
<dbReference type="InterPro" id="IPR013087">
    <property type="entry name" value="Znf_C2H2_type"/>
</dbReference>
<dbReference type="EMBL" id="SBIQ01000168">
    <property type="protein sequence ID" value="KAF7682857.1"/>
    <property type="molecule type" value="Genomic_DNA"/>
</dbReference>
<protein>
    <submittedName>
        <fullName evidence="10">Zinc finger C2H2 protein</fullName>
    </submittedName>
</protein>
<evidence type="ECO:0000256" key="4">
    <source>
        <dbReference type="ARBA" id="ARBA00022771"/>
    </source>
</evidence>
<comment type="subcellular location">
    <subcellularLocation>
        <location evidence="1">Nucleus</location>
    </subcellularLocation>
</comment>
<accession>A0ABQ7HXG5</accession>
<name>A0ABQ7HXG5_9MICR</name>
<dbReference type="Pfam" id="PF13894">
    <property type="entry name" value="zf-C2H2_4"/>
    <property type="match status" value="1"/>
</dbReference>
<feature type="domain" description="C2H2-type" evidence="9">
    <location>
        <begin position="36"/>
        <end position="63"/>
    </location>
</feature>
<keyword evidence="4 8" id="KW-0863">Zinc-finger</keyword>
<evidence type="ECO:0000256" key="5">
    <source>
        <dbReference type="ARBA" id="ARBA00022833"/>
    </source>
</evidence>
<dbReference type="Proteomes" id="UP001516464">
    <property type="component" value="Unassembled WGS sequence"/>
</dbReference>
<dbReference type="PROSITE" id="PS50157">
    <property type="entry name" value="ZINC_FINGER_C2H2_2"/>
    <property type="match status" value="5"/>
</dbReference>
<sequence length="182" mass="21893">MDKTLYHCKYPDCDKAFKKPSLLKLHLNTHTDTRPFQCSYCSKAYFKQSHLTAHVLQHTELPSHQCPTCNRSFYTRQKLARHEQTCERVFQCSRCQKVFVRERWYQKHMERHVGRKRESRVNECEYCKQVFASSKSLRIHIKNIHFKIKEYICKCGKSYGYKRLLENHKKSCLEHSQESLGK</sequence>
<dbReference type="Pfam" id="PF00096">
    <property type="entry name" value="zf-C2H2"/>
    <property type="match status" value="4"/>
</dbReference>
<keyword evidence="7" id="KW-0539">Nucleus</keyword>
<keyword evidence="6" id="KW-0238">DNA-binding</keyword>
<evidence type="ECO:0000256" key="7">
    <source>
        <dbReference type="ARBA" id="ARBA00023242"/>
    </source>
</evidence>
<organism evidence="10 11">
    <name type="scientific">Astathelohania contejeani</name>
    <dbReference type="NCBI Taxonomy" id="164912"/>
    <lineage>
        <taxon>Eukaryota</taxon>
        <taxon>Fungi</taxon>
        <taxon>Fungi incertae sedis</taxon>
        <taxon>Microsporidia</taxon>
        <taxon>Astathelohaniidae</taxon>
        <taxon>Astathelohania</taxon>
    </lineage>
</organism>
<keyword evidence="5" id="KW-0862">Zinc</keyword>
<evidence type="ECO:0000256" key="1">
    <source>
        <dbReference type="ARBA" id="ARBA00004123"/>
    </source>
</evidence>
<evidence type="ECO:0000256" key="2">
    <source>
        <dbReference type="ARBA" id="ARBA00022723"/>
    </source>
</evidence>